<reference evidence="1 2" key="1">
    <citation type="submission" date="2013-04" db="EMBL/GenBank/DDBJ databases">
        <title>Hyphomonas sp. T24B3 Genome Sequencing.</title>
        <authorList>
            <person name="Lai Q."/>
            <person name="Shao Z."/>
        </authorList>
    </citation>
    <scope>NUCLEOTIDE SEQUENCE [LARGE SCALE GENOMIC DNA]</scope>
    <source>
        <strain evidence="1 2">T24B3</strain>
    </source>
</reference>
<dbReference type="InterPro" id="IPR029068">
    <property type="entry name" value="Glyas_Bleomycin-R_OHBP_Dase"/>
</dbReference>
<dbReference type="SUPFAM" id="SSF54593">
    <property type="entry name" value="Glyoxalase/Bleomycin resistance protein/Dihydroxybiphenyl dioxygenase"/>
    <property type="match status" value="1"/>
</dbReference>
<name>A0A062U1S2_9PROT</name>
<proteinExistence type="predicted"/>
<dbReference type="EMBL" id="AWFB01000023">
    <property type="protein sequence ID" value="RAN33224.1"/>
    <property type="molecule type" value="Genomic_DNA"/>
</dbReference>
<comment type="caution">
    <text evidence="1">The sequence shown here is derived from an EMBL/GenBank/DDBJ whole genome shotgun (WGS) entry which is preliminary data.</text>
</comment>
<accession>A0A062U1S2</accession>
<dbReference type="Pfam" id="PF00903">
    <property type="entry name" value="Glyoxalase"/>
    <property type="match status" value="1"/>
</dbReference>
<dbReference type="eggNOG" id="COG0346">
    <property type="taxonomic scope" value="Bacteria"/>
</dbReference>
<keyword evidence="2" id="KW-1185">Reference proteome</keyword>
<dbReference type="STRING" id="1280941.HY2_03255"/>
<dbReference type="InterPro" id="IPR037523">
    <property type="entry name" value="VOC_core"/>
</dbReference>
<dbReference type="PANTHER" id="PTHR35006:SF1">
    <property type="entry name" value="BLL2941 PROTEIN"/>
    <property type="match status" value="1"/>
</dbReference>
<evidence type="ECO:0000313" key="1">
    <source>
        <dbReference type="EMBL" id="RAN33224.1"/>
    </source>
</evidence>
<dbReference type="AlphaFoldDB" id="A0A062U1S2"/>
<dbReference type="PROSITE" id="PS51819">
    <property type="entry name" value="VOC"/>
    <property type="match status" value="1"/>
</dbReference>
<dbReference type="Gene3D" id="3.10.180.10">
    <property type="entry name" value="2,3-Dihydroxybiphenyl 1,2-Dioxygenase, domain 1"/>
    <property type="match status" value="1"/>
</dbReference>
<dbReference type="PANTHER" id="PTHR35006">
    <property type="entry name" value="GLYOXALASE FAMILY PROTEIN (AFU_ORTHOLOGUE AFUA_5G14830)"/>
    <property type="match status" value="1"/>
</dbReference>
<organism evidence="1 2">
    <name type="scientific">Hyphomonas pacifica</name>
    <dbReference type="NCBI Taxonomy" id="1280941"/>
    <lineage>
        <taxon>Bacteria</taxon>
        <taxon>Pseudomonadati</taxon>
        <taxon>Pseudomonadota</taxon>
        <taxon>Alphaproteobacteria</taxon>
        <taxon>Hyphomonadales</taxon>
        <taxon>Hyphomonadaceae</taxon>
        <taxon>Hyphomonas</taxon>
    </lineage>
</organism>
<gene>
    <name evidence="1" type="ORF">HY3_02420</name>
</gene>
<dbReference type="InterPro" id="IPR004360">
    <property type="entry name" value="Glyas_Fos-R_dOase_dom"/>
</dbReference>
<dbReference type="Proteomes" id="UP000249123">
    <property type="component" value="Unassembled WGS sequence"/>
</dbReference>
<evidence type="ECO:0000313" key="2">
    <source>
        <dbReference type="Proteomes" id="UP000249123"/>
    </source>
</evidence>
<sequence>MVGSDDIDRSKTFYDATFKALGGREAITDPKGRLIYLHNGGTFLVTKPIDGKPASFANGGTIGFAAENPEQADAWHKAGLEAGGKAIEDPPGWREGNGMKLYLAYLRDPDGNKICAMCRG</sequence>
<protein>
    <submittedName>
        <fullName evidence="1">Uncharacterized protein</fullName>
    </submittedName>
</protein>
<dbReference type="CDD" id="cd07262">
    <property type="entry name" value="VOC_like"/>
    <property type="match status" value="1"/>
</dbReference>